<dbReference type="SMART" id="SM00398">
    <property type="entry name" value="HMG"/>
    <property type="match status" value="1"/>
</dbReference>
<evidence type="ECO:0000256" key="3">
    <source>
        <dbReference type="PROSITE-ProRule" id="PRU00267"/>
    </source>
</evidence>
<evidence type="ECO:0000313" key="6">
    <source>
        <dbReference type="Proteomes" id="UP000789342"/>
    </source>
</evidence>
<comment type="caution">
    <text evidence="5">The sequence shown here is derived from an EMBL/GenBank/DDBJ whole genome shotgun (WGS) entry which is preliminary data.</text>
</comment>
<dbReference type="PROSITE" id="PS50118">
    <property type="entry name" value="HMG_BOX_2"/>
    <property type="match status" value="1"/>
</dbReference>
<dbReference type="CDD" id="cd01389">
    <property type="entry name" value="HMG-box_ROX1-like"/>
    <property type="match status" value="1"/>
</dbReference>
<dbReference type="Proteomes" id="UP000789342">
    <property type="component" value="Unassembled WGS sequence"/>
</dbReference>
<accession>A0A9N9FQF8</accession>
<evidence type="ECO:0000259" key="4">
    <source>
        <dbReference type="PROSITE" id="PS50118"/>
    </source>
</evidence>
<dbReference type="GO" id="GO:0005634">
    <property type="term" value="C:nucleus"/>
    <property type="evidence" value="ECO:0007669"/>
    <property type="project" value="UniProtKB-UniRule"/>
</dbReference>
<keyword evidence="6" id="KW-1185">Reference proteome</keyword>
<evidence type="ECO:0000256" key="2">
    <source>
        <dbReference type="ARBA" id="ARBA00023163"/>
    </source>
</evidence>
<dbReference type="SUPFAM" id="SSF47095">
    <property type="entry name" value="HMG-box"/>
    <property type="match status" value="1"/>
</dbReference>
<dbReference type="PANTHER" id="PTHR10270">
    <property type="entry name" value="SOX TRANSCRIPTION FACTOR"/>
    <property type="match status" value="1"/>
</dbReference>
<feature type="domain" description="HMG box" evidence="4">
    <location>
        <begin position="179"/>
        <end position="249"/>
    </location>
</feature>
<dbReference type="PANTHER" id="PTHR10270:SF161">
    <property type="entry name" value="SEX-DETERMINING REGION Y PROTEIN"/>
    <property type="match status" value="1"/>
</dbReference>
<evidence type="ECO:0000313" key="5">
    <source>
        <dbReference type="EMBL" id="CAG8552707.1"/>
    </source>
</evidence>
<gene>
    <name evidence="5" type="ORF">AMORRO_LOCUS5650</name>
</gene>
<keyword evidence="1 3" id="KW-0238">DNA-binding</keyword>
<feature type="DNA-binding region" description="HMG box" evidence="3">
    <location>
        <begin position="179"/>
        <end position="249"/>
    </location>
</feature>
<evidence type="ECO:0000256" key="1">
    <source>
        <dbReference type="ARBA" id="ARBA00023125"/>
    </source>
</evidence>
<dbReference type="OrthoDB" id="6247875at2759"/>
<dbReference type="EMBL" id="CAJVPV010003471">
    <property type="protein sequence ID" value="CAG8552707.1"/>
    <property type="molecule type" value="Genomic_DNA"/>
</dbReference>
<dbReference type="AlphaFoldDB" id="A0A9N9FQF8"/>
<sequence>MKDRSVEINNCDEFLTNQPSLQLMLILKVAFDCIRTAFRHFRLYLLSPSEKSFERSFLEKNPWKIPLPSEERKPTLKLIREMPKVKSDKKPTNINTNVNPIITNYPPLQPAPVIHALPPPKFNDSHLFNGALVFQDQRLTEEEHALLRNPPYQLTLCLEVLLSPARRNRKNKTKPENKIPRPQNAWVLFRKDYEASQRMQFPEKALKMKTVSTDAGDVWRNQSSQVKRYFEILSRLAHEYHKAMYPNYKYTPKKKQKDIISNKDWIFHNGVKTLVANGVTQVMQVATPEESSALDNSFVSTSPHYYSSPTSPQSTLAFSISPDCSPISPSEESKSSLCVGEFLFSPNESQSISDVKGSYAGSSTNIGEYDTDYDIFQNFILSTTVLGNNPPIAGSGIGTDIKKNENFRNIDDVSFADTLLYDPISSEFATRNNEFFYETNNLEHTDSYNMNSCNEISTVVSTVESKMIVNYSEALPPSSVIPDYMMHEYNNGCFSDISADTFFNQHSSSLEF</sequence>
<dbReference type="Gene3D" id="1.10.30.10">
    <property type="entry name" value="High mobility group box domain"/>
    <property type="match status" value="1"/>
</dbReference>
<name>A0A9N9FQF8_9GLOM</name>
<dbReference type="GO" id="GO:0001228">
    <property type="term" value="F:DNA-binding transcription activator activity, RNA polymerase II-specific"/>
    <property type="evidence" value="ECO:0007669"/>
    <property type="project" value="TreeGrafter"/>
</dbReference>
<dbReference type="Pfam" id="PF00505">
    <property type="entry name" value="HMG_box"/>
    <property type="match status" value="1"/>
</dbReference>
<dbReference type="InterPro" id="IPR036910">
    <property type="entry name" value="HMG_box_dom_sf"/>
</dbReference>
<dbReference type="InterPro" id="IPR050140">
    <property type="entry name" value="SRY-related_HMG-box_TF-like"/>
</dbReference>
<proteinExistence type="predicted"/>
<dbReference type="GO" id="GO:0030154">
    <property type="term" value="P:cell differentiation"/>
    <property type="evidence" value="ECO:0007669"/>
    <property type="project" value="TreeGrafter"/>
</dbReference>
<keyword evidence="2" id="KW-0804">Transcription</keyword>
<dbReference type="GO" id="GO:0000978">
    <property type="term" value="F:RNA polymerase II cis-regulatory region sequence-specific DNA binding"/>
    <property type="evidence" value="ECO:0007669"/>
    <property type="project" value="TreeGrafter"/>
</dbReference>
<protein>
    <submittedName>
        <fullName evidence="5">5799_t:CDS:1</fullName>
    </submittedName>
</protein>
<dbReference type="InterPro" id="IPR009071">
    <property type="entry name" value="HMG_box_dom"/>
</dbReference>
<reference evidence="5" key="1">
    <citation type="submission" date="2021-06" db="EMBL/GenBank/DDBJ databases">
        <authorList>
            <person name="Kallberg Y."/>
            <person name="Tangrot J."/>
            <person name="Rosling A."/>
        </authorList>
    </citation>
    <scope>NUCLEOTIDE SEQUENCE</scope>
    <source>
        <strain evidence="5">CL551</strain>
    </source>
</reference>
<keyword evidence="3" id="KW-0539">Nucleus</keyword>
<organism evidence="5 6">
    <name type="scientific">Acaulospora morrowiae</name>
    <dbReference type="NCBI Taxonomy" id="94023"/>
    <lineage>
        <taxon>Eukaryota</taxon>
        <taxon>Fungi</taxon>
        <taxon>Fungi incertae sedis</taxon>
        <taxon>Mucoromycota</taxon>
        <taxon>Glomeromycotina</taxon>
        <taxon>Glomeromycetes</taxon>
        <taxon>Diversisporales</taxon>
        <taxon>Acaulosporaceae</taxon>
        <taxon>Acaulospora</taxon>
    </lineage>
</organism>